<sequence length="99" mass="10136">MSAVQETLACAILRALAEESGGQDGATAPGMSLPRLGKRLGQGVSVLMRELTLMSDAAVGGQRGPGWVRVEQAGERWVAHLTDTGRAVARGLPAAGEGP</sequence>
<accession>A0A7X0UC23</accession>
<comment type="caution">
    <text evidence="1">The sequence shown here is derived from an EMBL/GenBank/DDBJ whole genome shotgun (WGS) entry which is preliminary data.</text>
</comment>
<name>A0A7X0UC23_9BURK</name>
<dbReference type="SUPFAM" id="SSF46785">
    <property type="entry name" value="Winged helix' DNA-binding domain"/>
    <property type="match status" value="1"/>
</dbReference>
<evidence type="ECO:0000313" key="1">
    <source>
        <dbReference type="EMBL" id="MBB6562693.1"/>
    </source>
</evidence>
<dbReference type="InterPro" id="IPR036390">
    <property type="entry name" value="WH_DNA-bd_sf"/>
</dbReference>
<organism evidence="1 2">
    <name type="scientific">Acidovorax soli</name>
    <dbReference type="NCBI Taxonomy" id="592050"/>
    <lineage>
        <taxon>Bacteria</taxon>
        <taxon>Pseudomonadati</taxon>
        <taxon>Pseudomonadota</taxon>
        <taxon>Betaproteobacteria</taxon>
        <taxon>Burkholderiales</taxon>
        <taxon>Comamonadaceae</taxon>
        <taxon>Acidovorax</taxon>
    </lineage>
</organism>
<evidence type="ECO:0000313" key="2">
    <source>
        <dbReference type="Proteomes" id="UP000575083"/>
    </source>
</evidence>
<dbReference type="EMBL" id="JACHLK010000014">
    <property type="protein sequence ID" value="MBB6562693.1"/>
    <property type="molecule type" value="Genomic_DNA"/>
</dbReference>
<dbReference type="Proteomes" id="UP000575083">
    <property type="component" value="Unassembled WGS sequence"/>
</dbReference>
<gene>
    <name evidence="1" type="ORF">HNP48_005409</name>
</gene>
<dbReference type="Gene3D" id="1.10.10.10">
    <property type="entry name" value="Winged helix-like DNA-binding domain superfamily/Winged helix DNA-binding domain"/>
    <property type="match status" value="1"/>
</dbReference>
<dbReference type="RefSeq" id="WP_184862971.1">
    <property type="nucleotide sequence ID" value="NZ_JACHLK010000014.1"/>
</dbReference>
<proteinExistence type="predicted"/>
<dbReference type="InterPro" id="IPR036388">
    <property type="entry name" value="WH-like_DNA-bd_sf"/>
</dbReference>
<keyword evidence="2" id="KW-1185">Reference proteome</keyword>
<reference evidence="1 2" key="1">
    <citation type="submission" date="2020-08" db="EMBL/GenBank/DDBJ databases">
        <title>Functional genomics of gut bacteria from endangered species of beetles.</title>
        <authorList>
            <person name="Carlos-Shanley C."/>
        </authorList>
    </citation>
    <scope>NUCLEOTIDE SEQUENCE [LARGE SCALE GENOMIC DNA]</scope>
    <source>
        <strain evidence="1 2">S00198</strain>
    </source>
</reference>
<dbReference type="AlphaFoldDB" id="A0A7X0UC23"/>
<protein>
    <submittedName>
        <fullName evidence="1">FdhD protein</fullName>
    </submittedName>
</protein>